<evidence type="ECO:0000256" key="1">
    <source>
        <dbReference type="ARBA" id="ARBA00006018"/>
    </source>
</evidence>
<dbReference type="AlphaFoldDB" id="A0AA95H0M2"/>
<name>A0AA95H0M2_9GAMM</name>
<dbReference type="PANTHER" id="PTHR35177">
    <property type="entry name" value="HYDROGENASE MATURATION FACTOR HYBG"/>
    <property type="match status" value="1"/>
</dbReference>
<dbReference type="Gene3D" id="2.30.30.140">
    <property type="match status" value="1"/>
</dbReference>
<dbReference type="NCBIfam" id="TIGR00074">
    <property type="entry name" value="hypC_hupF"/>
    <property type="match status" value="1"/>
</dbReference>
<dbReference type="GO" id="GO:0051604">
    <property type="term" value="P:protein maturation"/>
    <property type="evidence" value="ECO:0007669"/>
    <property type="project" value="TreeGrafter"/>
</dbReference>
<dbReference type="InterPro" id="IPR001109">
    <property type="entry name" value="Hydrogenase_HupF/HypC"/>
</dbReference>
<dbReference type="GO" id="GO:1902670">
    <property type="term" value="F:carbon dioxide binding"/>
    <property type="evidence" value="ECO:0007669"/>
    <property type="project" value="TreeGrafter"/>
</dbReference>
<comment type="similarity">
    <text evidence="1">Belongs to the HupF/HypC family.</text>
</comment>
<dbReference type="Pfam" id="PF01455">
    <property type="entry name" value="HupF_HypC"/>
    <property type="match status" value="1"/>
</dbReference>
<dbReference type="SUPFAM" id="SSF159127">
    <property type="entry name" value="HupF/HypC-like"/>
    <property type="match status" value="1"/>
</dbReference>
<accession>A0AA95H0M2</accession>
<reference evidence="2" key="1">
    <citation type="journal article" date="2023" name="Int. J. Mol. Sci.">
        <title>Metagenomics Revealed a New Genus 'Candidatus Thiocaldithrix dubininis' gen. nov., sp. nov. and a New Species 'Candidatus Thiothrix putei' sp. nov. in the Family Thiotrichaceae, Some Members of Which Have Traits of Both Na+- and H+-Motive Energetics.</title>
        <authorList>
            <person name="Ravin N.V."/>
            <person name="Muntyan M.S."/>
            <person name="Smolyakov D.D."/>
            <person name="Rudenko T.S."/>
            <person name="Beletsky A.V."/>
            <person name="Mardanov A.V."/>
            <person name="Grabovich M.Y."/>
        </authorList>
    </citation>
    <scope>NUCLEOTIDE SEQUENCE</scope>
    <source>
        <strain evidence="2">GKL-01</strain>
    </source>
</reference>
<sequence length="100" mass="11257">MCIGIPMQVIETQAYSALCQRETHTEWVDLSLVGDVKPHDWLLVYKGAARELISQARAQQIGLALQALNAVQNGDDFEHFFADLIEREPELPAHLRSKAE</sequence>
<dbReference type="GO" id="GO:0005506">
    <property type="term" value="F:iron ion binding"/>
    <property type="evidence" value="ECO:0007669"/>
    <property type="project" value="TreeGrafter"/>
</dbReference>
<dbReference type="PANTHER" id="PTHR35177:SF1">
    <property type="entry name" value="HYDROGENASE MATURATION FACTOR HYPC"/>
    <property type="match status" value="1"/>
</dbReference>
<dbReference type="InterPro" id="IPR019812">
    <property type="entry name" value="Hydgase_assmbl_chp_CS"/>
</dbReference>
<dbReference type="PROSITE" id="PS01097">
    <property type="entry name" value="HUPF_HYPC"/>
    <property type="match status" value="1"/>
</dbReference>
<proteinExistence type="inferred from homology"/>
<reference evidence="2" key="2">
    <citation type="submission" date="2023-04" db="EMBL/GenBank/DDBJ databases">
        <authorList>
            <person name="Beletskiy A.V."/>
            <person name="Mardanov A.V."/>
            <person name="Ravin N.V."/>
        </authorList>
    </citation>
    <scope>NUCLEOTIDE SEQUENCE</scope>
    <source>
        <strain evidence="2">GKL-01</strain>
    </source>
</reference>
<dbReference type="Proteomes" id="UP001300672">
    <property type="component" value="Chromosome"/>
</dbReference>
<dbReference type="PRINTS" id="PR00445">
    <property type="entry name" value="HUPFHYPC"/>
</dbReference>
<dbReference type="KEGG" id="tdu:QJT80_07690"/>
<evidence type="ECO:0000313" key="2">
    <source>
        <dbReference type="EMBL" id="WGZ89392.1"/>
    </source>
</evidence>
<organism evidence="2">
    <name type="scientific">Candidatus Thiocaldithrix dubininis</name>
    <dbReference type="NCBI Taxonomy" id="3080823"/>
    <lineage>
        <taxon>Bacteria</taxon>
        <taxon>Pseudomonadati</taxon>
        <taxon>Pseudomonadota</taxon>
        <taxon>Gammaproteobacteria</taxon>
        <taxon>Thiotrichales</taxon>
        <taxon>Thiotrichaceae</taxon>
        <taxon>Candidatus Thiocaldithrix</taxon>
    </lineage>
</organism>
<protein>
    <submittedName>
        <fullName evidence="2">HypC/HybG/HupF family hydrogenase formation chaperone</fullName>
    </submittedName>
</protein>
<gene>
    <name evidence="2" type="primary">hypC</name>
    <name evidence="2" type="ORF">QJT80_07690</name>
</gene>
<dbReference type="EMBL" id="CP124755">
    <property type="protein sequence ID" value="WGZ89392.1"/>
    <property type="molecule type" value="Genomic_DNA"/>
</dbReference>